<sequence>MVGCLKESYKLYNHSRRGYKSLFNRLLRDRSSSQHIDVSKLGAFAILASNKIGVKFFLDTFNKNSKEPLYANLEKCTFYTHVVVFLGFVVGSHKVKVDEEKVKLECDASNVGIWAILLHEGHPITYFSEKLKGANLNYSTYDKELYALIRILHEFVIHSDHESLKHLRGQGKLSKRHAKYVKFLEQFPYVIKHKKGKGNVVADALSRRHALLSMLETKLFGLESLKDMYGNDIDIVRPFPCVLIWPMRRDIDHICERCLICRMTK</sequence>
<gene>
    <name evidence="8" type="primary">pol</name>
    <name evidence="8" type="ORF">CR513_05759</name>
</gene>
<dbReference type="GO" id="GO:0016787">
    <property type="term" value="F:hydrolase activity"/>
    <property type="evidence" value="ECO:0007669"/>
    <property type="project" value="UniProtKB-KW"/>
</dbReference>
<organism evidence="8 9">
    <name type="scientific">Mucuna pruriens</name>
    <name type="common">Velvet bean</name>
    <name type="synonym">Dolichos pruriens</name>
    <dbReference type="NCBI Taxonomy" id="157652"/>
    <lineage>
        <taxon>Eukaryota</taxon>
        <taxon>Viridiplantae</taxon>
        <taxon>Streptophyta</taxon>
        <taxon>Embryophyta</taxon>
        <taxon>Tracheophyta</taxon>
        <taxon>Spermatophyta</taxon>
        <taxon>Magnoliopsida</taxon>
        <taxon>eudicotyledons</taxon>
        <taxon>Gunneridae</taxon>
        <taxon>Pentapetalae</taxon>
        <taxon>rosids</taxon>
        <taxon>fabids</taxon>
        <taxon>Fabales</taxon>
        <taxon>Fabaceae</taxon>
        <taxon>Papilionoideae</taxon>
        <taxon>50 kb inversion clade</taxon>
        <taxon>NPAAA clade</taxon>
        <taxon>indigoferoid/millettioid clade</taxon>
        <taxon>Phaseoleae</taxon>
        <taxon>Mucuna</taxon>
    </lineage>
</organism>
<feature type="domain" description="Reverse transcriptase RNase H-like" evidence="7">
    <location>
        <begin position="99"/>
        <end position="187"/>
    </location>
</feature>
<dbReference type="CDD" id="cd09274">
    <property type="entry name" value="RNase_HI_RT_Ty3"/>
    <property type="match status" value="1"/>
</dbReference>
<evidence type="ECO:0000313" key="9">
    <source>
        <dbReference type="Proteomes" id="UP000257109"/>
    </source>
</evidence>
<protein>
    <submittedName>
        <fullName evidence="8">Retrovirus-related Pol polyprotein</fullName>
    </submittedName>
</protein>
<evidence type="ECO:0000256" key="6">
    <source>
        <dbReference type="ARBA" id="ARBA00022918"/>
    </source>
</evidence>
<keyword evidence="9" id="KW-1185">Reference proteome</keyword>
<dbReference type="Pfam" id="PF17917">
    <property type="entry name" value="RT_RNaseH"/>
    <property type="match status" value="1"/>
</dbReference>
<dbReference type="InterPro" id="IPR043502">
    <property type="entry name" value="DNA/RNA_pol_sf"/>
</dbReference>
<evidence type="ECO:0000256" key="3">
    <source>
        <dbReference type="ARBA" id="ARBA00022722"/>
    </source>
</evidence>
<feature type="non-terminal residue" evidence="8">
    <location>
        <position position="1"/>
    </location>
</feature>
<dbReference type="Proteomes" id="UP000257109">
    <property type="component" value="Unassembled WGS sequence"/>
</dbReference>
<dbReference type="OrthoDB" id="1714782at2759"/>
<keyword evidence="1" id="KW-0808">Transferase</keyword>
<evidence type="ECO:0000313" key="8">
    <source>
        <dbReference type="EMBL" id="RDY09810.1"/>
    </source>
</evidence>
<evidence type="ECO:0000256" key="5">
    <source>
        <dbReference type="ARBA" id="ARBA00022801"/>
    </source>
</evidence>
<dbReference type="InterPro" id="IPR041373">
    <property type="entry name" value="RT_RNaseH"/>
</dbReference>
<dbReference type="AlphaFoldDB" id="A0A371I439"/>
<dbReference type="GO" id="GO:0003964">
    <property type="term" value="F:RNA-directed DNA polymerase activity"/>
    <property type="evidence" value="ECO:0007669"/>
    <property type="project" value="UniProtKB-KW"/>
</dbReference>
<dbReference type="PANTHER" id="PTHR35046">
    <property type="entry name" value="ZINC KNUCKLE (CCHC-TYPE) FAMILY PROTEIN"/>
    <property type="match status" value="1"/>
</dbReference>
<keyword evidence="3" id="KW-0540">Nuclease</keyword>
<name>A0A371I439_MUCPR</name>
<keyword evidence="6" id="KW-0695">RNA-directed DNA polymerase</keyword>
<dbReference type="EMBL" id="QJKJ01000965">
    <property type="protein sequence ID" value="RDY09810.1"/>
    <property type="molecule type" value="Genomic_DNA"/>
</dbReference>
<accession>A0A371I439</accession>
<evidence type="ECO:0000256" key="4">
    <source>
        <dbReference type="ARBA" id="ARBA00022759"/>
    </source>
</evidence>
<dbReference type="STRING" id="157652.A0A371I439"/>
<keyword evidence="5" id="KW-0378">Hydrolase</keyword>
<evidence type="ECO:0000256" key="1">
    <source>
        <dbReference type="ARBA" id="ARBA00022679"/>
    </source>
</evidence>
<reference evidence="8" key="1">
    <citation type="submission" date="2018-05" db="EMBL/GenBank/DDBJ databases">
        <title>Draft genome of Mucuna pruriens seed.</title>
        <authorList>
            <person name="Nnadi N.E."/>
            <person name="Vos R."/>
            <person name="Hasami M.H."/>
            <person name="Devisetty U.K."/>
            <person name="Aguiy J.C."/>
        </authorList>
    </citation>
    <scope>NUCLEOTIDE SEQUENCE [LARGE SCALE GENOMIC DNA]</scope>
    <source>
        <strain evidence="8">JCA_2017</strain>
    </source>
</reference>
<proteinExistence type="predicted"/>
<keyword evidence="4" id="KW-0255">Endonuclease</keyword>
<evidence type="ECO:0000259" key="7">
    <source>
        <dbReference type="Pfam" id="PF17917"/>
    </source>
</evidence>
<dbReference type="SUPFAM" id="SSF56672">
    <property type="entry name" value="DNA/RNA polymerases"/>
    <property type="match status" value="1"/>
</dbReference>
<dbReference type="GO" id="GO:0004519">
    <property type="term" value="F:endonuclease activity"/>
    <property type="evidence" value="ECO:0007669"/>
    <property type="project" value="UniProtKB-KW"/>
</dbReference>
<evidence type="ECO:0000256" key="2">
    <source>
        <dbReference type="ARBA" id="ARBA00022695"/>
    </source>
</evidence>
<keyword evidence="2" id="KW-0548">Nucleotidyltransferase</keyword>
<comment type="caution">
    <text evidence="8">The sequence shown here is derived from an EMBL/GenBank/DDBJ whole genome shotgun (WGS) entry which is preliminary data.</text>
</comment>
<dbReference type="PANTHER" id="PTHR35046:SF9">
    <property type="entry name" value="RNA-DIRECTED DNA POLYMERASE"/>
    <property type="match status" value="1"/>
</dbReference>